<proteinExistence type="predicted"/>
<sequence>MAIDDALNRGPRKNSFGDAAAAMSNPGVTQVQTAAPAAPQSAAARMAALPGAAPATPTAPSASAGASARKQMNTLPGAAPASLESRVNQIPTGGLRAPAPDGSQNDLLNTDIGRNARNAMMALPGVGSLARVASTGGAISSGINAASSGLSAASRMMALGAGVAAAGPAPAAANTTVPGATTAQSAREQMNSLPAGAGAGRGVINPDSVNPAAPPPQSQAAMAMQSIGDVKREGNSYSGTNVSGDITINGQAPRNGGQVSTENMAAADALGARSAAQAMMRLPSEPGAVPRGVQVPTVAHSGNSWSAQNALRNAQVSASSIMNNGGSWDKHKGVSPERAYAAAMENADFAARGAQPGMDQAAMRENAAIQREGMQQAGSTARAQMQEVGQNNRFGQTQGLARDKFGLEQETQGIKNQGASLISAMQTQIAQEKDPAKRQAIVQRLREMQGQTQPSEWGVQVTPTTKNVDGSTSMGSVIRFNKATGAVEQVPMGGRR</sequence>
<evidence type="ECO:0000313" key="2">
    <source>
        <dbReference type="EMBL" id="TCP16909.1"/>
    </source>
</evidence>
<comment type="caution">
    <text evidence="2">The sequence shown here is derived from an EMBL/GenBank/DDBJ whole genome shotgun (WGS) entry which is preliminary data.</text>
</comment>
<reference evidence="2 3" key="1">
    <citation type="submission" date="2019-03" db="EMBL/GenBank/DDBJ databases">
        <title>Genomic Encyclopedia of Type Strains, Phase IV (KMG-IV): sequencing the most valuable type-strain genomes for metagenomic binning, comparative biology and taxonomic classification.</title>
        <authorList>
            <person name="Goeker M."/>
        </authorList>
    </citation>
    <scope>NUCLEOTIDE SEQUENCE [LARGE SCALE GENOMIC DNA]</scope>
    <source>
        <strain evidence="2 3">DSM 1837</strain>
    </source>
</reference>
<feature type="region of interest" description="Disordered" evidence="1">
    <location>
        <begin position="231"/>
        <end position="259"/>
    </location>
</feature>
<dbReference type="Proteomes" id="UP000295182">
    <property type="component" value="Unassembled WGS sequence"/>
</dbReference>
<feature type="region of interest" description="Disordered" evidence="1">
    <location>
        <begin position="1"/>
        <end position="70"/>
    </location>
</feature>
<dbReference type="AlphaFoldDB" id="A0A4R2N7L7"/>
<name>A0A4R2N7L7_9BURK</name>
<keyword evidence="3" id="KW-1185">Reference proteome</keyword>
<feature type="compositionally biased region" description="Polar residues" evidence="1">
    <location>
        <begin position="235"/>
        <end position="259"/>
    </location>
</feature>
<feature type="compositionally biased region" description="Low complexity" evidence="1">
    <location>
        <begin position="34"/>
        <end position="69"/>
    </location>
</feature>
<dbReference type="RefSeq" id="WP_132750410.1">
    <property type="nucleotide sequence ID" value="NZ_SLXH01000015.1"/>
</dbReference>
<accession>A0A4R2N7L7</accession>
<protein>
    <submittedName>
        <fullName evidence="2">Uncharacterized protein</fullName>
    </submittedName>
</protein>
<gene>
    <name evidence="2" type="ORF">EV674_11548</name>
</gene>
<dbReference type="EMBL" id="SLXH01000015">
    <property type="protein sequence ID" value="TCP16909.1"/>
    <property type="molecule type" value="Genomic_DNA"/>
</dbReference>
<organism evidence="2 3">
    <name type="scientific">Simplicispira metamorpha</name>
    <dbReference type="NCBI Taxonomy" id="80881"/>
    <lineage>
        <taxon>Bacteria</taxon>
        <taxon>Pseudomonadati</taxon>
        <taxon>Pseudomonadota</taxon>
        <taxon>Betaproteobacteria</taxon>
        <taxon>Burkholderiales</taxon>
        <taxon>Comamonadaceae</taxon>
        <taxon>Simplicispira</taxon>
    </lineage>
</organism>
<evidence type="ECO:0000313" key="3">
    <source>
        <dbReference type="Proteomes" id="UP000295182"/>
    </source>
</evidence>
<evidence type="ECO:0000256" key="1">
    <source>
        <dbReference type="SAM" id="MobiDB-lite"/>
    </source>
</evidence>